<dbReference type="Proteomes" id="UP000536179">
    <property type="component" value="Unassembled WGS sequence"/>
</dbReference>
<dbReference type="GO" id="GO:0016787">
    <property type="term" value="F:hydrolase activity"/>
    <property type="evidence" value="ECO:0007669"/>
    <property type="project" value="UniProtKB-KW"/>
</dbReference>
<proteinExistence type="predicted"/>
<dbReference type="SUPFAM" id="SSF53187">
    <property type="entry name" value="Zn-dependent exopeptidases"/>
    <property type="match status" value="1"/>
</dbReference>
<evidence type="ECO:0000313" key="1">
    <source>
        <dbReference type="EMBL" id="MBB3208897.1"/>
    </source>
</evidence>
<name>A0A7W5H6S8_9BACT</name>
<organism evidence="1 2">
    <name type="scientific">Aporhodopirellula rubra</name>
    <dbReference type="NCBI Taxonomy" id="980271"/>
    <lineage>
        <taxon>Bacteria</taxon>
        <taxon>Pseudomonadati</taxon>
        <taxon>Planctomycetota</taxon>
        <taxon>Planctomycetia</taxon>
        <taxon>Pirellulales</taxon>
        <taxon>Pirellulaceae</taxon>
        <taxon>Aporhodopirellula</taxon>
    </lineage>
</organism>
<dbReference type="Gene3D" id="3.40.630.40">
    <property type="entry name" value="Zn-dependent exopeptidases"/>
    <property type="match status" value="1"/>
</dbReference>
<reference evidence="1 2" key="1">
    <citation type="submission" date="2020-08" db="EMBL/GenBank/DDBJ databases">
        <title>Genomic Encyclopedia of Type Strains, Phase III (KMG-III): the genomes of soil and plant-associated and newly described type strains.</title>
        <authorList>
            <person name="Whitman W."/>
        </authorList>
    </citation>
    <scope>NUCLEOTIDE SEQUENCE [LARGE SCALE GENOMIC DNA]</scope>
    <source>
        <strain evidence="1 2">CECT 8075</strain>
    </source>
</reference>
<dbReference type="InterPro" id="IPR007709">
    <property type="entry name" value="N-FG_amidohydro"/>
</dbReference>
<dbReference type="RefSeq" id="WP_184307300.1">
    <property type="nucleotide sequence ID" value="NZ_JACHXU010000019.1"/>
</dbReference>
<dbReference type="AlphaFoldDB" id="A0A7W5H6S8"/>
<gene>
    <name evidence="1" type="ORF">FHS27_004731</name>
</gene>
<dbReference type="Pfam" id="PF05013">
    <property type="entry name" value="FGase"/>
    <property type="match status" value="1"/>
</dbReference>
<protein>
    <submittedName>
        <fullName evidence="1">Putative N-formylglutamate amidohydrolase</fullName>
    </submittedName>
</protein>
<evidence type="ECO:0000313" key="2">
    <source>
        <dbReference type="Proteomes" id="UP000536179"/>
    </source>
</evidence>
<accession>A0A7W5H6S8</accession>
<keyword evidence="2" id="KW-1185">Reference proteome</keyword>
<keyword evidence="1" id="KW-0378">Hydrolase</keyword>
<dbReference type="EMBL" id="JACHXU010000019">
    <property type="protein sequence ID" value="MBB3208897.1"/>
    <property type="molecule type" value="Genomic_DNA"/>
</dbReference>
<comment type="caution">
    <text evidence="1">The sequence shown here is derived from an EMBL/GenBank/DDBJ whole genome shotgun (WGS) entry which is preliminary data.</text>
</comment>
<sequence length="258" mass="28906">MTGFVDASFLVTCEHGGNTVPPAYDELFKSAGARADLRSHRGYDPGALAAAEQFQQHLGAELIASTTTRLLVDLNRSIDNAELFSKYTRHLSPHEQTELLAAHYHPYRQRTVAAIDQQLAESRPVIHLSVHTFTPRFKGVWRHIDVGLLFDPGRNCEVEFCEQWRQRLASSSPSLRVRPNEPYKGVDDGFTAALRRQYAARDYVGVEIEINNRFAKRSLNAFAKPVIALLQTLPHRTLTFDGSDTHLSRSRRPGKGGG</sequence>